<dbReference type="Gene3D" id="1.10.630.10">
    <property type="entry name" value="Cytochrome P450"/>
    <property type="match status" value="1"/>
</dbReference>
<evidence type="ECO:0000256" key="2">
    <source>
        <dbReference type="ARBA" id="ARBA00010617"/>
    </source>
</evidence>
<keyword evidence="4 5" id="KW-0408">Iron</keyword>
<dbReference type="InterPro" id="IPR002401">
    <property type="entry name" value="Cyt_P450_E_grp-I"/>
</dbReference>
<dbReference type="PRINTS" id="PR00463">
    <property type="entry name" value="EP450I"/>
</dbReference>
<dbReference type="GO" id="GO:0004497">
    <property type="term" value="F:monooxygenase activity"/>
    <property type="evidence" value="ECO:0007669"/>
    <property type="project" value="UniProtKB-KW"/>
</dbReference>
<dbReference type="SUPFAM" id="SSF48264">
    <property type="entry name" value="Cytochrome P450"/>
    <property type="match status" value="1"/>
</dbReference>
<dbReference type="Proteomes" id="UP000016933">
    <property type="component" value="Unassembled WGS sequence"/>
</dbReference>
<organism evidence="7 8">
    <name type="scientific">Dothistroma septosporum (strain NZE10 / CBS 128990)</name>
    <name type="common">Red band needle blight fungus</name>
    <name type="synonym">Mycosphaerella pini</name>
    <dbReference type="NCBI Taxonomy" id="675120"/>
    <lineage>
        <taxon>Eukaryota</taxon>
        <taxon>Fungi</taxon>
        <taxon>Dikarya</taxon>
        <taxon>Ascomycota</taxon>
        <taxon>Pezizomycotina</taxon>
        <taxon>Dothideomycetes</taxon>
        <taxon>Dothideomycetidae</taxon>
        <taxon>Mycosphaerellales</taxon>
        <taxon>Mycosphaerellaceae</taxon>
        <taxon>Dothistroma</taxon>
    </lineage>
</organism>
<dbReference type="InterPro" id="IPR050121">
    <property type="entry name" value="Cytochrome_P450_monoxygenase"/>
</dbReference>
<evidence type="ECO:0000256" key="3">
    <source>
        <dbReference type="ARBA" id="ARBA00022723"/>
    </source>
</evidence>
<sequence length="591" mass="67003">MPSLLTILGALVLAYSSTFIYNFIRNLNYARKSGMPYFIVPWDQNHFIWMIASVPLRPTLKRHLPTWIYERLALTIYGFEFHEGLRPYKQYGAPQGDVNNLAMVSTGKFEFSTRDPEVVNEILKRPRDFLPHEFTTLFMARFGHNVLTSDGDSWARQRKVVASTINERISRTVFKESIEQTQGLLGEVIGNGEEGETAKLFDMMKKITINVLSGAGMGTSVPWSDEENARLKPKEGFRLTYMEAVKVVIDCIAGPIILPKWFLDNYPSFLPGHKLMKSLSYALDEFPSHTMDLLEQEKQRTENSDGQTRSNIMSQLLQASEGDKGGKALSDDEMMGNLFIFTAAGFDTTANTLSYALVLLARYPQWQQWIFEEIDKIMPEDPTAELDYTGTFPEATRVLAIMLETLRLYAPVIHLSKMTRAAQTLNTARGTLSIPANTTVYVNICGLHVDPNVYRNLNLKDDEKPSSDDETLFRPTRWLNNTADGSLQLFQPPKGSFIPWSGGPRICPGQKMAQVEFVSIFLSLFRKHEIQAVPLKVGTGGKIESKEQIERRLDARMRDSISILTLQMNDVYNVPEGSDKGLRLRLLKRKK</sequence>
<dbReference type="PANTHER" id="PTHR24305:SF166">
    <property type="entry name" value="CYTOCHROME P450 12A4, MITOCHONDRIAL-RELATED"/>
    <property type="match status" value="1"/>
</dbReference>
<keyword evidence="8" id="KW-1185">Reference proteome</keyword>
<evidence type="ECO:0000256" key="5">
    <source>
        <dbReference type="PIRSR" id="PIRSR602401-1"/>
    </source>
</evidence>
<dbReference type="HOGENOM" id="CLU_001570_25_2_1"/>
<reference evidence="8" key="1">
    <citation type="journal article" date="2012" name="PLoS Genet.">
        <title>The genomes of the fungal plant pathogens Cladosporium fulvum and Dothistroma septosporum reveal adaptation to different hosts and lifestyles but also signatures of common ancestry.</title>
        <authorList>
            <person name="de Wit P.J.G.M."/>
            <person name="van der Burgt A."/>
            <person name="Oekmen B."/>
            <person name="Stergiopoulos I."/>
            <person name="Abd-Elsalam K.A."/>
            <person name="Aerts A.L."/>
            <person name="Bahkali A.H."/>
            <person name="Beenen H.G."/>
            <person name="Chettri P."/>
            <person name="Cox M.P."/>
            <person name="Datema E."/>
            <person name="de Vries R.P."/>
            <person name="Dhillon B."/>
            <person name="Ganley A.R."/>
            <person name="Griffiths S.A."/>
            <person name="Guo Y."/>
            <person name="Hamelin R.C."/>
            <person name="Henrissat B."/>
            <person name="Kabir M.S."/>
            <person name="Jashni M.K."/>
            <person name="Kema G."/>
            <person name="Klaubauf S."/>
            <person name="Lapidus A."/>
            <person name="Levasseur A."/>
            <person name="Lindquist E."/>
            <person name="Mehrabi R."/>
            <person name="Ohm R.A."/>
            <person name="Owen T.J."/>
            <person name="Salamov A."/>
            <person name="Schwelm A."/>
            <person name="Schijlen E."/>
            <person name="Sun H."/>
            <person name="van den Burg H.A."/>
            <person name="van Ham R.C.H.J."/>
            <person name="Zhang S."/>
            <person name="Goodwin S.B."/>
            <person name="Grigoriev I.V."/>
            <person name="Collemare J."/>
            <person name="Bradshaw R.E."/>
        </authorList>
    </citation>
    <scope>NUCLEOTIDE SEQUENCE [LARGE SCALE GENOMIC DNA]</scope>
    <source>
        <strain evidence="8">NZE10 / CBS 128990</strain>
    </source>
</reference>
<comment type="similarity">
    <text evidence="2 6">Belongs to the cytochrome P450 family.</text>
</comment>
<evidence type="ECO:0000313" key="8">
    <source>
        <dbReference type="Proteomes" id="UP000016933"/>
    </source>
</evidence>
<dbReference type="OMA" id="WQEWLFE"/>
<evidence type="ECO:0000256" key="4">
    <source>
        <dbReference type="ARBA" id="ARBA00023004"/>
    </source>
</evidence>
<feature type="binding site" description="axial binding residue" evidence="5">
    <location>
        <position position="507"/>
    </location>
    <ligand>
        <name>heme</name>
        <dbReference type="ChEBI" id="CHEBI:30413"/>
    </ligand>
    <ligandPart>
        <name>Fe</name>
        <dbReference type="ChEBI" id="CHEBI:18248"/>
    </ligandPart>
</feature>
<dbReference type="GO" id="GO:0020037">
    <property type="term" value="F:heme binding"/>
    <property type="evidence" value="ECO:0007669"/>
    <property type="project" value="InterPro"/>
</dbReference>
<dbReference type="PRINTS" id="PR00385">
    <property type="entry name" value="P450"/>
</dbReference>
<dbReference type="InterPro" id="IPR001128">
    <property type="entry name" value="Cyt_P450"/>
</dbReference>
<accession>M2YMJ9</accession>
<dbReference type="GO" id="GO:0005506">
    <property type="term" value="F:iron ion binding"/>
    <property type="evidence" value="ECO:0007669"/>
    <property type="project" value="InterPro"/>
</dbReference>
<dbReference type="OrthoDB" id="1470350at2759"/>
<reference evidence="7 8" key="2">
    <citation type="journal article" date="2012" name="PLoS Pathog.">
        <title>Diverse lifestyles and strategies of plant pathogenesis encoded in the genomes of eighteen Dothideomycetes fungi.</title>
        <authorList>
            <person name="Ohm R.A."/>
            <person name="Feau N."/>
            <person name="Henrissat B."/>
            <person name="Schoch C.L."/>
            <person name="Horwitz B.A."/>
            <person name="Barry K.W."/>
            <person name="Condon B.J."/>
            <person name="Copeland A.C."/>
            <person name="Dhillon B."/>
            <person name="Glaser F."/>
            <person name="Hesse C.N."/>
            <person name="Kosti I."/>
            <person name="LaButti K."/>
            <person name="Lindquist E.A."/>
            <person name="Lucas S."/>
            <person name="Salamov A.A."/>
            <person name="Bradshaw R.E."/>
            <person name="Ciuffetti L."/>
            <person name="Hamelin R.C."/>
            <person name="Kema G.H.J."/>
            <person name="Lawrence C."/>
            <person name="Scott J.A."/>
            <person name="Spatafora J.W."/>
            <person name="Turgeon B.G."/>
            <person name="de Wit P.J.G.M."/>
            <person name="Zhong S."/>
            <person name="Goodwin S.B."/>
            <person name="Grigoriev I.V."/>
        </authorList>
    </citation>
    <scope>NUCLEOTIDE SEQUENCE [LARGE SCALE GENOMIC DNA]</scope>
    <source>
        <strain evidence="8">NZE10 / CBS 128990</strain>
    </source>
</reference>
<dbReference type="CDD" id="cd11070">
    <property type="entry name" value="CYP56-like"/>
    <property type="match status" value="1"/>
</dbReference>
<evidence type="ECO:0000256" key="1">
    <source>
        <dbReference type="ARBA" id="ARBA00001971"/>
    </source>
</evidence>
<dbReference type="PROSITE" id="PS00086">
    <property type="entry name" value="CYTOCHROME_P450"/>
    <property type="match status" value="1"/>
</dbReference>
<dbReference type="EMBL" id="KB446540">
    <property type="protein sequence ID" value="EME43155.1"/>
    <property type="molecule type" value="Genomic_DNA"/>
</dbReference>
<keyword evidence="6" id="KW-0560">Oxidoreductase</keyword>
<dbReference type="STRING" id="675120.M2YMJ9"/>
<keyword evidence="3 5" id="KW-0479">Metal-binding</keyword>
<dbReference type="AlphaFoldDB" id="M2YMJ9"/>
<dbReference type="Pfam" id="PF00067">
    <property type="entry name" value="p450"/>
    <property type="match status" value="1"/>
</dbReference>
<proteinExistence type="inferred from homology"/>
<dbReference type="InterPro" id="IPR017972">
    <property type="entry name" value="Cyt_P450_CS"/>
</dbReference>
<dbReference type="PANTHER" id="PTHR24305">
    <property type="entry name" value="CYTOCHROME P450"/>
    <property type="match status" value="1"/>
</dbReference>
<evidence type="ECO:0000256" key="6">
    <source>
        <dbReference type="RuleBase" id="RU000461"/>
    </source>
</evidence>
<keyword evidence="5 6" id="KW-0349">Heme</keyword>
<name>M2YMJ9_DOTSN</name>
<keyword evidence="6 7" id="KW-0503">Monooxygenase</keyword>
<dbReference type="GO" id="GO:0016705">
    <property type="term" value="F:oxidoreductase activity, acting on paired donors, with incorporation or reduction of molecular oxygen"/>
    <property type="evidence" value="ECO:0007669"/>
    <property type="project" value="InterPro"/>
</dbReference>
<gene>
    <name evidence="7" type="primary">cyp4</name>
    <name evidence="7" type="ORF">DOTSEDRAFT_72511</name>
</gene>
<protein>
    <submittedName>
        <fullName evidence="7">Cytochrome P450 monooxygenase-like protein</fullName>
    </submittedName>
</protein>
<evidence type="ECO:0000313" key="7">
    <source>
        <dbReference type="EMBL" id="EME43155.1"/>
    </source>
</evidence>
<comment type="cofactor">
    <cofactor evidence="1 5">
        <name>heme</name>
        <dbReference type="ChEBI" id="CHEBI:30413"/>
    </cofactor>
</comment>
<dbReference type="InterPro" id="IPR036396">
    <property type="entry name" value="Cyt_P450_sf"/>
</dbReference>
<dbReference type="eggNOG" id="KOG0158">
    <property type="taxonomic scope" value="Eukaryota"/>
</dbReference>